<proteinExistence type="predicted"/>
<dbReference type="AlphaFoldDB" id="A0A949WW26"/>
<dbReference type="Proteomes" id="UP000694308">
    <property type="component" value="Unassembled WGS sequence"/>
</dbReference>
<dbReference type="EMBL" id="JAEEGC010000073">
    <property type="protein sequence ID" value="MBV7274327.1"/>
    <property type="molecule type" value="Genomic_DNA"/>
</dbReference>
<evidence type="ECO:0000313" key="1">
    <source>
        <dbReference type="EMBL" id="MBV7274327.1"/>
    </source>
</evidence>
<organism evidence="1 2">
    <name type="scientific">Clostridium thailandense</name>
    <dbReference type="NCBI Taxonomy" id="2794346"/>
    <lineage>
        <taxon>Bacteria</taxon>
        <taxon>Bacillati</taxon>
        <taxon>Bacillota</taxon>
        <taxon>Clostridia</taxon>
        <taxon>Eubacteriales</taxon>
        <taxon>Clostridiaceae</taxon>
        <taxon>Clostridium</taxon>
    </lineage>
</organism>
<dbReference type="RefSeq" id="WP_218321394.1">
    <property type="nucleotide sequence ID" value="NZ_JAEEGC010000073.1"/>
</dbReference>
<reference evidence="1" key="1">
    <citation type="submission" date="2020-12" db="EMBL/GenBank/DDBJ databases">
        <title>Clostridium thailandense sp. nov., a novel acetogenic bacterium isolated from peat land soil in Thailand.</title>
        <authorList>
            <person name="Chaikitkaew S."/>
            <person name="Birkeland N.K."/>
        </authorList>
    </citation>
    <scope>NUCLEOTIDE SEQUENCE</scope>
    <source>
        <strain evidence="1">PL3</strain>
    </source>
</reference>
<evidence type="ECO:0000313" key="2">
    <source>
        <dbReference type="Proteomes" id="UP000694308"/>
    </source>
</evidence>
<accession>A0A949WW26</accession>
<protein>
    <submittedName>
        <fullName evidence="1">Uncharacterized protein</fullName>
    </submittedName>
</protein>
<name>A0A949WW26_9CLOT</name>
<keyword evidence="2" id="KW-1185">Reference proteome</keyword>
<gene>
    <name evidence="1" type="ORF">I6U48_15595</name>
</gene>
<comment type="caution">
    <text evidence="1">The sequence shown here is derived from an EMBL/GenBank/DDBJ whole genome shotgun (WGS) entry which is preliminary data.</text>
</comment>
<sequence length="198" mass="22289">MGNNDTTELKDLIFKIAGIISGNEGCYNSINQYDGSASSIGLLQWNGLRAKRLLKIIISKDEEQAKTILDGTNILDDVNKDDEFWDNKILDSFECKAIRKLLITEKGVIAQIELLLVDIEAYINHGKKLGIKDKKALAFFADLENQIGSYRAEKIIQSIDPEKELTMLNILTASALEPSLTHTISRRKCTYERIINEI</sequence>